<evidence type="ECO:0000256" key="1">
    <source>
        <dbReference type="ARBA" id="ARBA00004613"/>
    </source>
</evidence>
<comment type="subcellular location">
    <subcellularLocation>
        <location evidence="1">Secreted</location>
    </subcellularLocation>
</comment>
<evidence type="ECO:0000313" key="6">
    <source>
        <dbReference type="EMBL" id="QJS39006.1"/>
    </source>
</evidence>
<keyword evidence="3" id="KW-0964">Secreted</keyword>
<dbReference type="PROSITE" id="PS51311">
    <property type="entry name" value="SCGB"/>
    <property type="match status" value="1"/>
</dbReference>
<evidence type="ECO:0000256" key="2">
    <source>
        <dbReference type="ARBA" id="ARBA00008650"/>
    </source>
</evidence>
<dbReference type="InterPro" id="IPR015332">
    <property type="entry name" value="CH2-like"/>
</dbReference>
<gene>
    <name evidence="6" type="primary">Abpbg27</name>
</gene>
<dbReference type="PANTHER" id="PTHR31708:SF0">
    <property type="entry name" value="ABPBG26-RELATED"/>
    <property type="match status" value="1"/>
</dbReference>
<dbReference type="GO" id="GO:0005615">
    <property type="term" value="C:extracellular space"/>
    <property type="evidence" value="ECO:0007669"/>
    <property type="project" value="InterPro"/>
</dbReference>
<sequence>MKGTLLLLVLLVIGELGFQTTEACVPFVGAYTTVLGGNRLSLNAYLSMFQATAAERVAFEKIQDCFNEEPLTTKIMSPQIMISILFSSECKAYNTEDSANKMADMFKLDSIN</sequence>
<comment type="similarity">
    <text evidence="2">Belongs to the secretoglobin family.</text>
</comment>
<evidence type="ECO:0000256" key="3">
    <source>
        <dbReference type="ARBA" id="ARBA00022525"/>
    </source>
</evidence>
<dbReference type="AlphaFoldDB" id="A0A6M4RTY5"/>
<dbReference type="EMBL" id="MN186735">
    <property type="protein sequence ID" value="QJS39006.1"/>
    <property type="molecule type" value="Genomic_DNA"/>
</dbReference>
<accession>A0A6M4RTY5</accession>
<dbReference type="InterPro" id="IPR035960">
    <property type="entry name" value="Secretoglobin_sf"/>
</dbReference>
<protein>
    <submittedName>
        <fullName evidence="6">ABPBG27</fullName>
    </submittedName>
</protein>
<evidence type="ECO:0000256" key="4">
    <source>
        <dbReference type="ARBA" id="ARBA00022729"/>
    </source>
</evidence>
<organism evidence="6">
    <name type="scientific">Mus spretus</name>
    <name type="common">Western Mediterranean mouse</name>
    <name type="synonym">Mus musculus spretus</name>
    <dbReference type="NCBI Taxonomy" id="10096"/>
    <lineage>
        <taxon>Eukaryota</taxon>
        <taxon>Metazoa</taxon>
        <taxon>Chordata</taxon>
        <taxon>Craniata</taxon>
        <taxon>Vertebrata</taxon>
        <taxon>Euteleostomi</taxon>
        <taxon>Mammalia</taxon>
        <taxon>Eutheria</taxon>
        <taxon>Euarchontoglires</taxon>
        <taxon>Glires</taxon>
        <taxon>Rodentia</taxon>
        <taxon>Myomorpha</taxon>
        <taxon>Muroidea</taxon>
        <taxon>Muridae</taxon>
        <taxon>Murinae</taxon>
        <taxon>Mus</taxon>
        <taxon>Mus</taxon>
    </lineage>
</organism>
<dbReference type="Gene3D" id="1.20.920.50">
    <property type="match status" value="1"/>
</dbReference>
<feature type="chain" id="PRO_5027051255" evidence="5">
    <location>
        <begin position="24"/>
        <end position="112"/>
    </location>
</feature>
<dbReference type="PANTHER" id="PTHR31708">
    <property type="entry name" value="ABPBG26-RELATED"/>
    <property type="match status" value="1"/>
</dbReference>
<evidence type="ECO:0000256" key="5">
    <source>
        <dbReference type="SAM" id="SignalP"/>
    </source>
</evidence>
<feature type="signal peptide" evidence="5">
    <location>
        <begin position="1"/>
        <end position="23"/>
    </location>
</feature>
<dbReference type="InterPro" id="IPR016126">
    <property type="entry name" value="Secretoglobin"/>
</dbReference>
<dbReference type="FunFam" id="1.20.920.50:FF:000002">
    <property type="entry name" value="Salivary androgen-binding protein beta subunit"/>
    <property type="match status" value="1"/>
</dbReference>
<dbReference type="Pfam" id="PF09252">
    <property type="entry name" value="Feld-I_B"/>
    <property type="match status" value="1"/>
</dbReference>
<keyword evidence="4 5" id="KW-0732">Signal</keyword>
<dbReference type="CDD" id="cd00633">
    <property type="entry name" value="Secretoglobin"/>
    <property type="match status" value="1"/>
</dbReference>
<name>A0A6M4RTY5_MUSSP</name>
<dbReference type="InterPro" id="IPR053723">
    <property type="entry name" value="Secretoglobin_Domain_sf"/>
</dbReference>
<proteinExistence type="inferred from homology"/>
<dbReference type="SUPFAM" id="SSF48201">
    <property type="entry name" value="Uteroglobin-like"/>
    <property type="match status" value="1"/>
</dbReference>
<reference evidence="6" key="1">
    <citation type="submission" date="2019-06" db="EMBL/GenBank/DDBJ databases">
        <title>The evolutionary history of the Abp gene family expansion supports subfunctionalization following duplication.</title>
        <authorList>
            <person name="Karn R.C."/>
            <person name="Yazdanifar G."/>
            <person name="Pezer Z."/>
            <person name="Janousek V."/>
            <person name="Laukaitis C."/>
        </authorList>
    </citation>
    <scope>NUCLEOTIDE SEQUENCE</scope>
</reference>